<dbReference type="AlphaFoldDB" id="A0A392UST0"/>
<sequence length="42" mass="4714">MASYQFAERTPDIPGQELASFAERVATPAEHALFCIFYKLPP</sequence>
<reference evidence="1 2" key="1">
    <citation type="journal article" date="2018" name="Front. Plant Sci.">
        <title>Red Clover (Trifolium pratense) and Zigzag Clover (T. medium) - A Picture of Genomic Similarities and Differences.</title>
        <authorList>
            <person name="Dluhosova J."/>
            <person name="Istvanek J."/>
            <person name="Nedelnik J."/>
            <person name="Repkova J."/>
        </authorList>
    </citation>
    <scope>NUCLEOTIDE SEQUENCE [LARGE SCALE GENOMIC DNA]</scope>
    <source>
        <strain evidence="2">cv. 10/8</strain>
        <tissue evidence="1">Leaf</tissue>
    </source>
</reference>
<protein>
    <submittedName>
        <fullName evidence="1">Uncharacterized protein</fullName>
    </submittedName>
</protein>
<proteinExistence type="predicted"/>
<comment type="caution">
    <text evidence="1">The sequence shown here is derived from an EMBL/GenBank/DDBJ whole genome shotgun (WGS) entry which is preliminary data.</text>
</comment>
<organism evidence="1 2">
    <name type="scientific">Trifolium medium</name>
    <dbReference type="NCBI Taxonomy" id="97028"/>
    <lineage>
        <taxon>Eukaryota</taxon>
        <taxon>Viridiplantae</taxon>
        <taxon>Streptophyta</taxon>
        <taxon>Embryophyta</taxon>
        <taxon>Tracheophyta</taxon>
        <taxon>Spermatophyta</taxon>
        <taxon>Magnoliopsida</taxon>
        <taxon>eudicotyledons</taxon>
        <taxon>Gunneridae</taxon>
        <taxon>Pentapetalae</taxon>
        <taxon>rosids</taxon>
        <taxon>fabids</taxon>
        <taxon>Fabales</taxon>
        <taxon>Fabaceae</taxon>
        <taxon>Papilionoideae</taxon>
        <taxon>50 kb inversion clade</taxon>
        <taxon>NPAAA clade</taxon>
        <taxon>Hologalegina</taxon>
        <taxon>IRL clade</taxon>
        <taxon>Trifolieae</taxon>
        <taxon>Trifolium</taxon>
    </lineage>
</organism>
<evidence type="ECO:0000313" key="2">
    <source>
        <dbReference type="Proteomes" id="UP000265520"/>
    </source>
</evidence>
<dbReference type="Proteomes" id="UP000265520">
    <property type="component" value="Unassembled WGS sequence"/>
</dbReference>
<accession>A0A392UST0</accession>
<feature type="non-terminal residue" evidence="1">
    <location>
        <position position="42"/>
    </location>
</feature>
<name>A0A392UST0_9FABA</name>
<evidence type="ECO:0000313" key="1">
    <source>
        <dbReference type="EMBL" id="MCI75817.1"/>
    </source>
</evidence>
<keyword evidence="2" id="KW-1185">Reference proteome</keyword>
<dbReference type="EMBL" id="LXQA010891658">
    <property type="protein sequence ID" value="MCI75817.1"/>
    <property type="molecule type" value="Genomic_DNA"/>
</dbReference>